<evidence type="ECO:0000256" key="2">
    <source>
        <dbReference type="SAM" id="SignalP"/>
    </source>
</evidence>
<name>M1MWX1_9CORY</name>
<dbReference type="EMBL" id="CP003697">
    <property type="protein sequence ID" value="AGF72249.1"/>
    <property type="molecule type" value="Genomic_DNA"/>
</dbReference>
<dbReference type="KEGG" id="chn:A605_06215"/>
<dbReference type="SMART" id="SM00062">
    <property type="entry name" value="PBPb"/>
    <property type="match status" value="1"/>
</dbReference>
<dbReference type="OrthoDB" id="4633994at2"/>
<dbReference type="STRING" id="1121362.A605_06215"/>
<dbReference type="eggNOG" id="COG0834">
    <property type="taxonomic scope" value="Bacteria"/>
</dbReference>
<proteinExistence type="predicted"/>
<dbReference type="HOGENOM" id="CLU_019602_18_1_11"/>
<organism evidence="4 5">
    <name type="scientific">Corynebacterium halotolerans YIM 70093 = DSM 44683</name>
    <dbReference type="NCBI Taxonomy" id="1121362"/>
    <lineage>
        <taxon>Bacteria</taxon>
        <taxon>Bacillati</taxon>
        <taxon>Actinomycetota</taxon>
        <taxon>Actinomycetes</taxon>
        <taxon>Mycobacteriales</taxon>
        <taxon>Corynebacteriaceae</taxon>
        <taxon>Corynebacterium</taxon>
    </lineage>
</organism>
<evidence type="ECO:0000256" key="1">
    <source>
        <dbReference type="ARBA" id="ARBA00022729"/>
    </source>
</evidence>
<feature type="signal peptide" evidence="2">
    <location>
        <begin position="1"/>
        <end position="27"/>
    </location>
</feature>
<feature type="domain" description="Solute-binding protein family 3/N-terminal" evidence="3">
    <location>
        <begin position="70"/>
        <end position="302"/>
    </location>
</feature>
<evidence type="ECO:0000313" key="5">
    <source>
        <dbReference type="Proteomes" id="UP000011723"/>
    </source>
</evidence>
<dbReference type="Gene3D" id="3.40.190.10">
    <property type="entry name" value="Periplasmic binding protein-like II"/>
    <property type="match status" value="2"/>
</dbReference>
<feature type="chain" id="PRO_5038922505" evidence="2">
    <location>
        <begin position="28"/>
        <end position="318"/>
    </location>
</feature>
<protein>
    <submittedName>
        <fullName evidence="4">ABC transporter, solute binding protein</fullName>
    </submittedName>
</protein>
<keyword evidence="5" id="KW-1185">Reference proteome</keyword>
<dbReference type="SUPFAM" id="SSF53850">
    <property type="entry name" value="Periplasmic binding protein-like II"/>
    <property type="match status" value="1"/>
</dbReference>
<dbReference type="PANTHER" id="PTHR35936">
    <property type="entry name" value="MEMBRANE-BOUND LYTIC MUREIN TRANSGLYCOSYLASE F"/>
    <property type="match status" value="1"/>
</dbReference>
<dbReference type="InterPro" id="IPR001638">
    <property type="entry name" value="Solute-binding_3/MltF_N"/>
</dbReference>
<dbReference type="Proteomes" id="UP000011723">
    <property type="component" value="Chromosome"/>
</dbReference>
<sequence length="318" mass="34135">MRAPQLRRRATLAVVGVVTALGLASCADPVNLAAVEDTGLNLSPAQNPVRSTANPEIAAMVPEQISADGALTVGSLIHGAPPLVMMATDNATPIGVEVDLARLVADKLGLELDLELTSWDNWPLKVEANEYEAMHANIGITDERMQKFDFTPYRAAYLGFLKPADSDLRIESADDIAGLRIAVVAGTNQERVLLAWNEQLAAQGREPADLYYYVNENDMTMAVVSGRVDAFFNHFPGASYLASTREDVAVAGQISAGWPDETLVGAAMARGSGLAPAYTAAMNELIEEGTYQQVLDRWELGEEALPGVETRSLEDYGN</sequence>
<accession>M1MWX1</accession>
<dbReference type="PATRIC" id="fig|1121362.3.peg.1252"/>
<dbReference type="Pfam" id="PF00497">
    <property type="entry name" value="SBP_bac_3"/>
    <property type="match status" value="1"/>
</dbReference>
<dbReference type="AlphaFoldDB" id="M1MWX1"/>
<gene>
    <name evidence="4" type="ORF">A605_06215</name>
</gene>
<dbReference type="PROSITE" id="PS51257">
    <property type="entry name" value="PROKAR_LIPOPROTEIN"/>
    <property type="match status" value="1"/>
</dbReference>
<reference evidence="4 5" key="1">
    <citation type="journal article" date="2012" name="Stand. Genomic Sci.">
        <title>Genome sequence of the halotolerant bacterium Corynebacterium halotolerans type strain YIM 70093(T) (= DSM 44683(T)).</title>
        <authorList>
            <person name="Ruckert C."/>
            <person name="Albersmeier A."/>
            <person name="Al-Dilaimi A."/>
            <person name="Niehaus K."/>
            <person name="Szczepanowski R."/>
            <person name="Kalinowski J."/>
        </authorList>
    </citation>
    <scope>NUCLEOTIDE SEQUENCE [LARGE SCALE GENOMIC DNA]</scope>
    <source>
        <strain evidence="4">YIM 70093</strain>
    </source>
</reference>
<evidence type="ECO:0000259" key="3">
    <source>
        <dbReference type="SMART" id="SM00062"/>
    </source>
</evidence>
<dbReference type="PANTHER" id="PTHR35936:SF17">
    <property type="entry name" value="ARGININE-BINDING EXTRACELLULAR PROTEIN ARTP"/>
    <property type="match status" value="1"/>
</dbReference>
<evidence type="ECO:0000313" key="4">
    <source>
        <dbReference type="EMBL" id="AGF72249.1"/>
    </source>
</evidence>
<dbReference type="RefSeq" id="WP_015400668.1">
    <property type="nucleotide sequence ID" value="NC_020302.1"/>
</dbReference>
<keyword evidence="1 2" id="KW-0732">Signal</keyword>